<name>A0ABN6PPS4_9BURK</name>
<evidence type="ECO:0000313" key="2">
    <source>
        <dbReference type="EMBL" id="BDI06285.1"/>
    </source>
</evidence>
<accession>A0ABN6PPS4</accession>
<protein>
    <recommendedName>
        <fullName evidence="4">DUF35 domain-containing protein</fullName>
    </recommendedName>
</protein>
<organism evidence="1 3">
    <name type="scientific">Sphaerotilus microaerophilus</name>
    <dbReference type="NCBI Taxonomy" id="2914710"/>
    <lineage>
        <taxon>Bacteria</taxon>
        <taxon>Pseudomonadati</taxon>
        <taxon>Pseudomonadota</taxon>
        <taxon>Betaproteobacteria</taxon>
        <taxon>Burkholderiales</taxon>
        <taxon>Sphaerotilaceae</taxon>
        <taxon>Sphaerotilus</taxon>
    </lineage>
</organism>
<dbReference type="EMBL" id="AP025730">
    <property type="protein sequence ID" value="BDI06049.1"/>
    <property type="molecule type" value="Genomic_DNA"/>
</dbReference>
<reference evidence="1" key="1">
    <citation type="submission" date="2022-04" db="EMBL/GenBank/DDBJ databases">
        <title>Whole genome sequence of Sphaerotilus sp. FB-5.</title>
        <authorList>
            <person name="Takeda M."/>
            <person name="Narihara S."/>
            <person name="Akimoto M."/>
            <person name="Akimoto R."/>
            <person name="Nishiyashiki S."/>
            <person name="Murakami T."/>
        </authorList>
    </citation>
    <scope>NUCLEOTIDE SEQUENCE</scope>
    <source>
        <strain evidence="1">FB-5</strain>
    </source>
</reference>
<dbReference type="Proteomes" id="UP001057498">
    <property type="component" value="Chromosome"/>
</dbReference>
<keyword evidence="3" id="KW-1185">Reference proteome</keyword>
<evidence type="ECO:0008006" key="4">
    <source>
        <dbReference type="Google" id="ProtNLM"/>
    </source>
</evidence>
<dbReference type="RefSeq" id="WP_251969367.1">
    <property type="nucleotide sequence ID" value="NZ_AP025730.1"/>
</dbReference>
<gene>
    <name evidence="1" type="ORF">CATMQ487_30190</name>
    <name evidence="2" type="ORF">CATMQ487_32550</name>
</gene>
<proteinExistence type="predicted"/>
<evidence type="ECO:0000313" key="1">
    <source>
        <dbReference type="EMBL" id="BDI06049.1"/>
    </source>
</evidence>
<evidence type="ECO:0000313" key="3">
    <source>
        <dbReference type="Proteomes" id="UP001057498"/>
    </source>
</evidence>
<dbReference type="EMBL" id="AP025730">
    <property type="protein sequence ID" value="BDI06285.1"/>
    <property type="molecule type" value="Genomic_DNA"/>
</dbReference>
<sequence>MPQFTCEHPLPLRLCQVTPDDDLGELVQTQEVRTGRSGRLFLILGAERLPYQVHSLPVGAHLGLRIDRLDAQGRPLHSQCLTRAALPRHALGEAQATGQLFTPSLP</sequence>